<name>A0ABR4FB97_9PEZI</name>
<comment type="caution">
    <text evidence="2">The sequence shown here is derived from an EMBL/GenBank/DDBJ whole genome shotgun (WGS) entry which is preliminary data.</text>
</comment>
<accession>A0ABR4FB97</accession>
<organism evidence="2 3">
    <name type="scientific">Diaporthe vaccinii</name>
    <dbReference type="NCBI Taxonomy" id="105482"/>
    <lineage>
        <taxon>Eukaryota</taxon>
        <taxon>Fungi</taxon>
        <taxon>Dikarya</taxon>
        <taxon>Ascomycota</taxon>
        <taxon>Pezizomycotina</taxon>
        <taxon>Sordariomycetes</taxon>
        <taxon>Sordariomycetidae</taxon>
        <taxon>Diaporthales</taxon>
        <taxon>Diaporthaceae</taxon>
        <taxon>Diaporthe</taxon>
        <taxon>Diaporthe eres species complex</taxon>
    </lineage>
</organism>
<feature type="region of interest" description="Disordered" evidence="1">
    <location>
        <begin position="19"/>
        <end position="42"/>
    </location>
</feature>
<keyword evidence="3" id="KW-1185">Reference proteome</keyword>
<evidence type="ECO:0000313" key="3">
    <source>
        <dbReference type="Proteomes" id="UP001600888"/>
    </source>
</evidence>
<protein>
    <submittedName>
        <fullName evidence="2">Uncharacterized protein</fullName>
    </submittedName>
</protein>
<dbReference type="Proteomes" id="UP001600888">
    <property type="component" value="Unassembled WGS sequence"/>
</dbReference>
<evidence type="ECO:0000313" key="2">
    <source>
        <dbReference type="EMBL" id="KAL2291966.1"/>
    </source>
</evidence>
<gene>
    <name evidence="2" type="ORF">FJTKL_10662</name>
</gene>
<evidence type="ECO:0000256" key="1">
    <source>
        <dbReference type="SAM" id="MobiDB-lite"/>
    </source>
</evidence>
<dbReference type="EMBL" id="JBAWTH010000004">
    <property type="protein sequence ID" value="KAL2291966.1"/>
    <property type="molecule type" value="Genomic_DNA"/>
</dbReference>
<reference evidence="2 3" key="1">
    <citation type="submission" date="2024-03" db="EMBL/GenBank/DDBJ databases">
        <title>A high-quality draft genome sequence of Diaporthe vaccinii, a causative agent of upright dieback and viscid rot disease in cranberry plants.</title>
        <authorList>
            <person name="Sarrasin M."/>
            <person name="Lang B.F."/>
            <person name="Burger G."/>
        </authorList>
    </citation>
    <scope>NUCLEOTIDE SEQUENCE [LARGE SCALE GENOMIC DNA]</scope>
    <source>
        <strain evidence="2 3">IS7</strain>
    </source>
</reference>
<proteinExistence type="predicted"/>
<sequence length="148" mass="16406">MIAGLRDMAEVERNKELMVEGPSHRRARYGSRVSQGRLSPERSPDAPLILLASSMRIETAAVPRPGSMRPHWTMPRHPRYVHLLCPIRTIIQACLILPAACLTQSRCALVLKLLVVDVTGVGAGHVESVPVMPCQTVRSGMPPRPRYR</sequence>